<feature type="transmembrane region" description="Helical" evidence="5">
    <location>
        <begin position="385"/>
        <end position="406"/>
    </location>
</feature>
<evidence type="ECO:0000313" key="7">
    <source>
        <dbReference type="EMBL" id="CCG82937.1"/>
    </source>
</evidence>
<keyword evidence="5" id="KW-0333">Golgi apparatus</keyword>
<comment type="function">
    <text evidence="5">Involved in the import of GDP-mannose from the cytoplasm into the Golgi lumen.</text>
</comment>
<evidence type="ECO:0000256" key="6">
    <source>
        <dbReference type="SAM" id="MobiDB-lite"/>
    </source>
</evidence>
<feature type="transmembrane region" description="Helical" evidence="5">
    <location>
        <begin position="412"/>
        <end position="432"/>
    </location>
</feature>
<dbReference type="VEuPathDB" id="FungiDB:TAPDE_002693"/>
<feature type="transmembrane region" description="Helical" evidence="5">
    <location>
        <begin position="117"/>
        <end position="137"/>
    </location>
</feature>
<dbReference type="PANTHER" id="PTHR11132">
    <property type="entry name" value="SOLUTE CARRIER FAMILY 35"/>
    <property type="match status" value="1"/>
</dbReference>
<dbReference type="AlphaFoldDB" id="R4XHP4"/>
<dbReference type="GO" id="GO:0030659">
    <property type="term" value="C:cytoplasmic vesicle membrane"/>
    <property type="evidence" value="ECO:0007669"/>
    <property type="project" value="UniProtKB-SubCell"/>
</dbReference>
<feature type="transmembrane region" description="Helical" evidence="5">
    <location>
        <begin position="317"/>
        <end position="337"/>
    </location>
</feature>
<protein>
    <recommendedName>
        <fullName evidence="5">GDP-mannose transporter</fullName>
        <shortName evidence="5">GMT</shortName>
    </recommendedName>
</protein>
<reference evidence="7 8" key="1">
    <citation type="journal article" date="2013" name="MBio">
        <title>Genome sequencing of the plant pathogen Taphrina deformans, the causal agent of peach leaf curl.</title>
        <authorList>
            <person name="Cisse O.H."/>
            <person name="Almeida J.M.G.C.F."/>
            <person name="Fonseca A."/>
            <person name="Kumar A.A."/>
            <person name="Salojaervi J."/>
            <person name="Overmyer K."/>
            <person name="Hauser P.M."/>
            <person name="Pagni M."/>
        </authorList>
    </citation>
    <scope>NUCLEOTIDE SEQUENCE [LARGE SCALE GENOMIC DNA]</scope>
    <source>
        <strain evidence="8">PYCC 5710 / ATCC 11124 / CBS 356.35 / IMI 108563 / JCM 9778 / NBRC 8474</strain>
    </source>
</reference>
<dbReference type="InterPro" id="IPR050186">
    <property type="entry name" value="TPT_transporter"/>
</dbReference>
<dbReference type="EMBL" id="CAHR02000111">
    <property type="protein sequence ID" value="CCG82937.1"/>
    <property type="molecule type" value="Genomic_DNA"/>
</dbReference>
<comment type="caution">
    <text evidence="7">The sequence shown here is derived from an EMBL/GenBank/DDBJ whole genome shotgun (WGS) entry which is preliminary data.</text>
</comment>
<keyword evidence="3 5" id="KW-1133">Transmembrane helix</keyword>
<sequence length="446" mass="49476">MFNNKFRTHHFAPGPMDYMKNKIEKLRENLVVNEQPTRVESSNPLVDQIPNQATADSLHSEMRDCTDDEMSSGTGGSDLLSLQDSPLLPLFSKDAYRLDSPTTNTTKRVLSIVRQPIFILLATALVYIVSSTALAILDRFSMYQATYKFPYPLSHLFFQLISCEVAIILIMLITRILLHLRPDMKGSMPLVENLAIDLTNLKTFSSVSMSYLVASAALVYCLNYIPMHHVVLVLSPTMLCQLALSKYFSPDNTQSIYTAVSCLCLMSGQAIAALASSGSGMPGINLQGLLAGLVASLAFPIHNCLVKKNLAKVNHNALQMLHYIVVGALLMTMPLLLISGEVFDVFTNCYFLDEAGFWVMLLVLGLLGILTSISQFLLLTFTSPLTLVVLSFAKTALIQVPFAGWLNRLPLAWFNYFGLILSLVSVCGYLYLINVRRPKFGLHWRA</sequence>
<accession>R4XHP4</accession>
<evidence type="ECO:0000256" key="4">
    <source>
        <dbReference type="ARBA" id="ARBA00023136"/>
    </source>
</evidence>
<evidence type="ECO:0000313" key="8">
    <source>
        <dbReference type="Proteomes" id="UP000013776"/>
    </source>
</evidence>
<keyword evidence="5" id="KW-0968">Cytoplasmic vesicle</keyword>
<feature type="transmembrane region" description="Helical" evidence="5">
    <location>
        <begin position="284"/>
        <end position="305"/>
    </location>
</feature>
<keyword evidence="4 5" id="KW-0472">Membrane</keyword>
<dbReference type="GO" id="GO:0005789">
    <property type="term" value="C:endoplasmic reticulum membrane"/>
    <property type="evidence" value="ECO:0007669"/>
    <property type="project" value="UniProtKB-SubCell"/>
</dbReference>
<feature type="region of interest" description="Disordered" evidence="6">
    <location>
        <begin position="56"/>
        <end position="75"/>
    </location>
</feature>
<dbReference type="GO" id="GO:0000139">
    <property type="term" value="C:Golgi membrane"/>
    <property type="evidence" value="ECO:0007669"/>
    <property type="project" value="UniProtKB-SubCell"/>
</dbReference>
<feature type="transmembrane region" description="Helical" evidence="5">
    <location>
        <begin position="157"/>
        <end position="178"/>
    </location>
</feature>
<feature type="transmembrane region" description="Helical" evidence="5">
    <location>
        <begin position="357"/>
        <end position="378"/>
    </location>
</feature>
<keyword evidence="8" id="KW-1185">Reference proteome</keyword>
<name>R4XHP4_TAPDE</name>
<dbReference type="OrthoDB" id="5547497at2759"/>
<comment type="similarity">
    <text evidence="5">Belongs to the TPT transporter family. SLC35D subfamily.</text>
</comment>
<keyword evidence="2 5" id="KW-0812">Transmembrane</keyword>
<keyword evidence="5" id="KW-0813">Transport</keyword>
<evidence type="ECO:0000256" key="2">
    <source>
        <dbReference type="ARBA" id="ARBA00022692"/>
    </source>
</evidence>
<keyword evidence="5" id="KW-0762">Sugar transport</keyword>
<comment type="subunit">
    <text evidence="5">Homooligomer.</text>
</comment>
<evidence type="ECO:0000256" key="1">
    <source>
        <dbReference type="ARBA" id="ARBA00004141"/>
    </source>
</evidence>
<keyword evidence="5" id="KW-0256">Endoplasmic reticulum</keyword>
<organism evidence="7 8">
    <name type="scientific">Taphrina deformans (strain PYCC 5710 / ATCC 11124 / CBS 356.35 / IMI 108563 / JCM 9778 / NBRC 8474)</name>
    <name type="common">Peach leaf curl fungus</name>
    <name type="synonym">Lalaria deformans</name>
    <dbReference type="NCBI Taxonomy" id="1097556"/>
    <lineage>
        <taxon>Eukaryota</taxon>
        <taxon>Fungi</taxon>
        <taxon>Dikarya</taxon>
        <taxon>Ascomycota</taxon>
        <taxon>Taphrinomycotina</taxon>
        <taxon>Taphrinomycetes</taxon>
        <taxon>Taphrinales</taxon>
        <taxon>Taphrinaceae</taxon>
        <taxon>Taphrina</taxon>
    </lineage>
</organism>
<evidence type="ECO:0000256" key="3">
    <source>
        <dbReference type="ARBA" id="ARBA00022989"/>
    </source>
</evidence>
<comment type="subcellular location">
    <subcellularLocation>
        <location evidence="5">Golgi apparatus membrane</location>
        <topology evidence="5">Multi-pass membrane protein</topology>
    </subcellularLocation>
    <subcellularLocation>
        <location evidence="5">Cytoplasmic vesicle membrane</location>
        <topology evidence="5">Multi-pass membrane protein</topology>
    </subcellularLocation>
    <subcellularLocation>
        <location evidence="5">Endoplasmic reticulum membrane</location>
        <topology evidence="5">Multi-pass membrane protein</topology>
    </subcellularLocation>
    <subcellularLocation>
        <location evidence="1">Membrane</location>
        <topology evidence="1">Multi-pass membrane protein</topology>
    </subcellularLocation>
</comment>
<gene>
    <name evidence="7" type="ORF">TAPDE_002693</name>
</gene>
<evidence type="ECO:0000256" key="5">
    <source>
        <dbReference type="RuleBase" id="RU367097"/>
    </source>
</evidence>
<proteinExistence type="inferred from homology"/>
<dbReference type="Proteomes" id="UP000013776">
    <property type="component" value="Unassembled WGS sequence"/>
</dbReference>